<evidence type="ECO:0000256" key="1">
    <source>
        <dbReference type="SAM" id="MobiDB-lite"/>
    </source>
</evidence>
<reference evidence="5" key="1">
    <citation type="submission" date="2015-09" db="EMBL/GenBank/DDBJ databases">
        <authorList>
            <consortium name="Pathogen Informatics"/>
        </authorList>
    </citation>
    <scope>NUCLEOTIDE SEQUENCE [LARGE SCALE GENOMIC DNA]</scope>
    <source>
        <strain evidence="5">Lake Konstanz</strain>
    </source>
</reference>
<feature type="region of interest" description="Disordered" evidence="1">
    <location>
        <begin position="306"/>
        <end position="326"/>
    </location>
</feature>
<keyword evidence="2" id="KW-0472">Membrane</keyword>
<feature type="transmembrane region" description="Helical" evidence="2">
    <location>
        <begin position="242"/>
        <end position="266"/>
    </location>
</feature>
<name>A0A0S4JM75_BODSA</name>
<keyword evidence="3" id="KW-0732">Signal</keyword>
<organism evidence="4 5">
    <name type="scientific">Bodo saltans</name>
    <name type="common">Flagellated protozoan</name>
    <dbReference type="NCBI Taxonomy" id="75058"/>
    <lineage>
        <taxon>Eukaryota</taxon>
        <taxon>Discoba</taxon>
        <taxon>Euglenozoa</taxon>
        <taxon>Kinetoplastea</taxon>
        <taxon>Metakinetoplastina</taxon>
        <taxon>Eubodonida</taxon>
        <taxon>Bodonidae</taxon>
        <taxon>Bodo</taxon>
    </lineage>
</organism>
<keyword evidence="5" id="KW-1185">Reference proteome</keyword>
<keyword evidence="2" id="KW-0812">Transmembrane</keyword>
<feature type="signal peptide" evidence="3">
    <location>
        <begin position="1"/>
        <end position="34"/>
    </location>
</feature>
<evidence type="ECO:0000313" key="4">
    <source>
        <dbReference type="EMBL" id="CUG91739.1"/>
    </source>
</evidence>
<evidence type="ECO:0000313" key="5">
    <source>
        <dbReference type="Proteomes" id="UP000051952"/>
    </source>
</evidence>
<keyword evidence="2" id="KW-1133">Transmembrane helix</keyword>
<feature type="compositionally biased region" description="Pro residues" evidence="1">
    <location>
        <begin position="216"/>
        <end position="234"/>
    </location>
</feature>
<dbReference type="VEuPathDB" id="TriTrypDB:BSAL_33825"/>
<protein>
    <submittedName>
        <fullName evidence="4">Membrane-associated protein, putative</fullName>
    </submittedName>
</protein>
<feature type="compositionally biased region" description="Low complexity" evidence="1">
    <location>
        <begin position="206"/>
        <end position="215"/>
    </location>
</feature>
<dbReference type="Proteomes" id="UP000051952">
    <property type="component" value="Unassembled WGS sequence"/>
</dbReference>
<dbReference type="EMBL" id="CYKH01001964">
    <property type="protein sequence ID" value="CUG91739.1"/>
    <property type="molecule type" value="Genomic_DNA"/>
</dbReference>
<feature type="chain" id="PRO_5006622472" evidence="3">
    <location>
        <begin position="35"/>
        <end position="326"/>
    </location>
</feature>
<accession>A0A0S4JM75</accession>
<evidence type="ECO:0000256" key="3">
    <source>
        <dbReference type="SAM" id="SignalP"/>
    </source>
</evidence>
<feature type="region of interest" description="Disordered" evidence="1">
    <location>
        <begin position="204"/>
        <end position="234"/>
    </location>
</feature>
<dbReference type="AlphaFoldDB" id="A0A0S4JM75"/>
<proteinExistence type="predicted"/>
<sequence>MVISTSTQGSVPSGASAPIVACLHLLLIMSLVAAAEDNCTVGDVDLASIPVSVIGARVLQPTPTDPNPVPFVVVANISLCSPLVTAPPNVTFCSGDGTEDVPSLSYIVVYNTTAVTGPALPCVLFAYDVLGDVAIDPNDATKSFTITFSSSRRGVGGDVLFASVTVSCGGTSPLLDLTGDAQLLVTNGTQQTLVLPLQTSVMCSQPPNTTTEAPTDAPPPSSAQPSDTAPPSPPPHAMMSRFSFWVLVLLVAAAYYVALLVSSLAVGESTNTLLLPLKLLKTLALSTYDCMCFAVGGKRPVGYAGLDFNDDEDEDDIPNRPSSGAQ</sequence>
<gene>
    <name evidence="4" type="ORF">BSAL_33825</name>
</gene>
<evidence type="ECO:0000256" key="2">
    <source>
        <dbReference type="SAM" id="Phobius"/>
    </source>
</evidence>